<gene>
    <name evidence="3" type="ORF">JXQ802_LOCUS38078</name>
    <name evidence="2" type="ORF">PYM288_LOCUS24410</name>
</gene>
<dbReference type="EMBL" id="CAJNOH010001225">
    <property type="protein sequence ID" value="CAF1192252.1"/>
    <property type="molecule type" value="Genomic_DNA"/>
</dbReference>
<protein>
    <recommendedName>
        <fullName evidence="5">LAGLIDADG homing endonuclease</fullName>
    </recommendedName>
</protein>
<evidence type="ECO:0008006" key="5">
    <source>
        <dbReference type="Google" id="ProtNLM"/>
    </source>
</evidence>
<evidence type="ECO:0000313" key="2">
    <source>
        <dbReference type="EMBL" id="CAF1192252.1"/>
    </source>
</evidence>
<sequence length="553" mass="64885">MLLIPLIIIFIYFSNNVYCLSCFKCMTTNFENDTCSDPFHPMNNRLENECFATSNGRNGLFPARFCVKISGIIVDVDRNVNRSLLRKRLYLRTCITDNIMDSTRSSDSTGNFRLKNFNQIKGVRMQDDLFHIQKSINTINYTNSIQYRLIQNNNSYISVSIDDIIKKINQLLKPISIDEYGAHITLYFIHWIDSFIHSSLRSINMSSNIPSVAVNGVNNDDRFVLEIDIENRCYNVFDLNIKCSTDALKTFHRCSDSILERDPELYNIWIDDHRFYSHAIVEVIENELNSLHYKCLFSNLKPLQGFRWLEGLLLVIGSYSKYLDELNDNDRLDALLNLFYSAWITFFIHNRYAILTLSCPTPLPDANNNNNECIIVDNHDKKVTNVSVHKTEEQIARHLDKHLPNFDRILSEAIEIGHQLSSKRLPNLEKFEEFYQLWKNPLANKRKSLSTDFSLILERITNDIDLTSSSDETNFSPKKSINWKMVFYDEFTRYADRFYLTKKTSLSKRRTIGGERFSINKWSSNKINYFLTKNILKRNSNHEYEKQIEQLYQ</sequence>
<dbReference type="AlphaFoldDB" id="A0A815QB35"/>
<comment type="caution">
    <text evidence="3">The sequence shown here is derived from an EMBL/GenBank/DDBJ whole genome shotgun (WGS) entry which is preliminary data.</text>
</comment>
<reference evidence="3" key="1">
    <citation type="submission" date="2021-02" db="EMBL/GenBank/DDBJ databases">
        <authorList>
            <person name="Nowell W R."/>
        </authorList>
    </citation>
    <scope>NUCLEOTIDE SEQUENCE</scope>
</reference>
<feature type="chain" id="PRO_5036412144" description="LAGLIDADG homing endonuclease" evidence="1">
    <location>
        <begin position="20"/>
        <end position="553"/>
    </location>
</feature>
<keyword evidence="4" id="KW-1185">Reference proteome</keyword>
<proteinExistence type="predicted"/>
<dbReference type="PANTHER" id="PTHR38332:SF2">
    <property type="entry name" value="PROTEIN QUIVER"/>
    <property type="match status" value="1"/>
</dbReference>
<keyword evidence="1" id="KW-0732">Signal</keyword>
<dbReference type="PANTHER" id="PTHR38332">
    <property type="entry name" value="PROTEIN CBG11604"/>
    <property type="match status" value="1"/>
</dbReference>
<organism evidence="3 4">
    <name type="scientific">Rotaria sordida</name>
    <dbReference type="NCBI Taxonomy" id="392033"/>
    <lineage>
        <taxon>Eukaryota</taxon>
        <taxon>Metazoa</taxon>
        <taxon>Spiralia</taxon>
        <taxon>Gnathifera</taxon>
        <taxon>Rotifera</taxon>
        <taxon>Eurotatoria</taxon>
        <taxon>Bdelloidea</taxon>
        <taxon>Philodinida</taxon>
        <taxon>Philodinidae</taxon>
        <taxon>Rotaria</taxon>
    </lineage>
</organism>
<feature type="signal peptide" evidence="1">
    <location>
        <begin position="1"/>
        <end position="19"/>
    </location>
</feature>
<evidence type="ECO:0000256" key="1">
    <source>
        <dbReference type="SAM" id="SignalP"/>
    </source>
</evidence>
<evidence type="ECO:0000313" key="3">
    <source>
        <dbReference type="EMBL" id="CAF1459415.1"/>
    </source>
</evidence>
<name>A0A815QB35_9BILA</name>
<dbReference type="Proteomes" id="UP000663854">
    <property type="component" value="Unassembled WGS sequence"/>
</dbReference>
<accession>A0A815QB35</accession>
<evidence type="ECO:0000313" key="4">
    <source>
        <dbReference type="Proteomes" id="UP000663870"/>
    </source>
</evidence>
<dbReference type="EMBL" id="CAJNOL010002083">
    <property type="protein sequence ID" value="CAF1459415.1"/>
    <property type="molecule type" value="Genomic_DNA"/>
</dbReference>
<dbReference type="Proteomes" id="UP000663870">
    <property type="component" value="Unassembled WGS sequence"/>
</dbReference>